<gene>
    <name evidence="2" type="ORF">GCM10010346_16180</name>
</gene>
<organism evidence="2 3">
    <name type="scientific">Streptomyces chryseus</name>
    <dbReference type="NCBI Taxonomy" id="68186"/>
    <lineage>
        <taxon>Bacteria</taxon>
        <taxon>Bacillati</taxon>
        <taxon>Actinomycetota</taxon>
        <taxon>Actinomycetes</taxon>
        <taxon>Kitasatosporales</taxon>
        <taxon>Streptomycetaceae</taxon>
        <taxon>Streptomyces</taxon>
    </lineage>
</organism>
<reference evidence="3" key="1">
    <citation type="journal article" date="2019" name="Int. J. Syst. Evol. Microbiol.">
        <title>The Global Catalogue of Microorganisms (GCM) 10K type strain sequencing project: providing services to taxonomists for standard genome sequencing and annotation.</title>
        <authorList>
            <consortium name="The Broad Institute Genomics Platform"/>
            <consortium name="The Broad Institute Genome Sequencing Center for Infectious Disease"/>
            <person name="Wu L."/>
            <person name="Ma J."/>
        </authorList>
    </citation>
    <scope>NUCLEOTIDE SEQUENCE [LARGE SCALE GENOMIC DNA]</scope>
    <source>
        <strain evidence="3">JCM 4737</strain>
    </source>
</reference>
<evidence type="ECO:0000256" key="1">
    <source>
        <dbReference type="SAM" id="MobiDB-lite"/>
    </source>
</evidence>
<dbReference type="RefSeq" id="WP_138898307.1">
    <property type="nucleotide sequence ID" value="NZ_BMVO01000003.1"/>
</dbReference>
<accession>A0ABQ3DJD0</accession>
<feature type="compositionally biased region" description="Polar residues" evidence="1">
    <location>
        <begin position="101"/>
        <end position="110"/>
    </location>
</feature>
<protein>
    <submittedName>
        <fullName evidence="2">Uncharacterized protein</fullName>
    </submittedName>
</protein>
<proteinExistence type="predicted"/>
<evidence type="ECO:0000313" key="3">
    <source>
        <dbReference type="Proteomes" id="UP000599437"/>
    </source>
</evidence>
<comment type="caution">
    <text evidence="2">The sequence shown here is derived from an EMBL/GenBank/DDBJ whole genome shotgun (WGS) entry which is preliminary data.</text>
</comment>
<keyword evidence="3" id="KW-1185">Reference proteome</keyword>
<dbReference type="EMBL" id="BMVO01000003">
    <property type="protein sequence ID" value="GHA94201.1"/>
    <property type="molecule type" value="Genomic_DNA"/>
</dbReference>
<name>A0ABQ3DJD0_9ACTN</name>
<sequence>MKRIRLDDMTTRDLDQLYARLDAVEAVVDRIPYAERHLRRALEQLPERCRYHGDRLDPDHLSWGREACCDTGIPSVRRRRALAALDQLTAMPPDTPADTGADTSTDTVSPSGGILRTPLDVGESADCGPLPTSTDTVRTPGDADTEDTGQGVRIEYRASVPRHMLGAAVAEAFGIIARETATRAEEPPPVDAPPDHE</sequence>
<evidence type="ECO:0000313" key="2">
    <source>
        <dbReference type="EMBL" id="GHA94201.1"/>
    </source>
</evidence>
<dbReference type="Proteomes" id="UP000599437">
    <property type="component" value="Unassembled WGS sequence"/>
</dbReference>
<feature type="region of interest" description="Disordered" evidence="1">
    <location>
        <begin position="90"/>
        <end position="149"/>
    </location>
</feature>